<evidence type="ECO:0000259" key="2">
    <source>
        <dbReference type="Pfam" id="PF05193"/>
    </source>
</evidence>
<dbReference type="InterPro" id="IPR050361">
    <property type="entry name" value="MPP/UQCRC_Complex"/>
</dbReference>
<dbReference type="AlphaFoldDB" id="A0A1I4MIJ3"/>
<evidence type="ECO:0000313" key="3">
    <source>
        <dbReference type="EMBL" id="SFM03081.1"/>
    </source>
</evidence>
<dbReference type="GO" id="GO:0046872">
    <property type="term" value="F:metal ion binding"/>
    <property type="evidence" value="ECO:0007669"/>
    <property type="project" value="InterPro"/>
</dbReference>
<keyword evidence="1" id="KW-0732">Signal</keyword>
<dbReference type="InterPro" id="IPR011249">
    <property type="entry name" value="Metalloenz_LuxS/M16"/>
</dbReference>
<dbReference type="RefSeq" id="WP_093093540.1">
    <property type="nucleotide sequence ID" value="NZ_FOTQ01000003.1"/>
</dbReference>
<dbReference type="InterPro" id="IPR007863">
    <property type="entry name" value="Peptidase_M16_C"/>
</dbReference>
<dbReference type="OrthoDB" id="9811314at2"/>
<dbReference type="SUPFAM" id="SSF63411">
    <property type="entry name" value="LuxS/MPP-like metallohydrolase"/>
    <property type="match status" value="2"/>
</dbReference>
<accession>A0A1I4MIJ3</accession>
<dbReference type="GO" id="GO:0008233">
    <property type="term" value="F:peptidase activity"/>
    <property type="evidence" value="ECO:0007669"/>
    <property type="project" value="UniProtKB-KW"/>
</dbReference>
<feature type="signal peptide" evidence="1">
    <location>
        <begin position="1"/>
        <end position="19"/>
    </location>
</feature>
<dbReference type="EMBL" id="FOTQ01000003">
    <property type="protein sequence ID" value="SFM03081.1"/>
    <property type="molecule type" value="Genomic_DNA"/>
</dbReference>
<protein>
    <submittedName>
        <fullName evidence="3">Zinc protease</fullName>
    </submittedName>
</protein>
<dbReference type="STRING" id="254406.SAMN04488042_103103"/>
<dbReference type="GO" id="GO:0006508">
    <property type="term" value="P:proteolysis"/>
    <property type="evidence" value="ECO:0007669"/>
    <property type="project" value="UniProtKB-KW"/>
</dbReference>
<name>A0A1I4MIJ3_9RHOB</name>
<dbReference type="Gene3D" id="3.30.830.10">
    <property type="entry name" value="Metalloenzyme, LuxS/M16 peptidase-like"/>
    <property type="match status" value="2"/>
</dbReference>
<dbReference type="PANTHER" id="PTHR11851:SF224">
    <property type="entry name" value="PROCESSING PROTEASE"/>
    <property type="match status" value="1"/>
</dbReference>
<gene>
    <name evidence="3" type="ORF">SAMN04488042_103103</name>
</gene>
<evidence type="ECO:0000256" key="1">
    <source>
        <dbReference type="SAM" id="SignalP"/>
    </source>
</evidence>
<keyword evidence="4" id="KW-1185">Reference proteome</keyword>
<evidence type="ECO:0000313" key="4">
    <source>
        <dbReference type="Proteomes" id="UP000199144"/>
    </source>
</evidence>
<dbReference type="PANTHER" id="PTHR11851">
    <property type="entry name" value="METALLOPROTEASE"/>
    <property type="match status" value="1"/>
</dbReference>
<sequence length="432" mass="46154">MMRFVLSFVALMAAVPAMAEIAIKEVTSPGGIKAWLVEEPSIPFMALEIRFKGGTSLDAPGKRGATNLMVGLLEEGAGDLDAQGFAKAGESLAAQFGYDSGDDAVAISARVLSENRDEALELLRLSLIAPSFPETALERVRNQVLSGIRSSLKDPDKIASARFNALVFGDHPYGSDENGTLESVSALSREDIVAAHRGALAKDRMYVSAVGDITAEELGPLLDRLLGELPETGAAMPAQSAPQITGTVDVVDFDTPQSVAIFGQAGMHRDDPDFFAAYLLSTILGGGGFESRLMTEVREKRGLTYGIYSYLVPKDLANLYLGSVASANDRIGETIAVIREEWAKISSEGVTAEELDAAKALLTGAYPLRFDGNSSIANIMVGMQVDDMPIDYMVTRNDKVNAVTLEDVNRVARELLDPETLMFVVVGKPKGV</sequence>
<keyword evidence="3" id="KW-0645">Protease</keyword>
<proteinExistence type="predicted"/>
<reference evidence="3 4" key="1">
    <citation type="submission" date="2016-10" db="EMBL/GenBank/DDBJ databases">
        <authorList>
            <person name="de Groot N.N."/>
        </authorList>
    </citation>
    <scope>NUCLEOTIDE SEQUENCE [LARGE SCALE GENOMIC DNA]</scope>
    <source>
        <strain evidence="3 4">DSM 15283</strain>
    </source>
</reference>
<feature type="domain" description="Peptidase M16 C-terminal" evidence="2">
    <location>
        <begin position="187"/>
        <end position="362"/>
    </location>
</feature>
<dbReference type="Pfam" id="PF05193">
    <property type="entry name" value="Peptidase_M16_C"/>
    <property type="match status" value="1"/>
</dbReference>
<keyword evidence="3" id="KW-0378">Hydrolase</keyword>
<feature type="chain" id="PRO_5011481852" evidence="1">
    <location>
        <begin position="20"/>
        <end position="432"/>
    </location>
</feature>
<organism evidence="3 4">
    <name type="scientific">Shimia aestuarii</name>
    <dbReference type="NCBI Taxonomy" id="254406"/>
    <lineage>
        <taxon>Bacteria</taxon>
        <taxon>Pseudomonadati</taxon>
        <taxon>Pseudomonadota</taxon>
        <taxon>Alphaproteobacteria</taxon>
        <taxon>Rhodobacterales</taxon>
        <taxon>Roseobacteraceae</taxon>
    </lineage>
</organism>
<dbReference type="Proteomes" id="UP000199144">
    <property type="component" value="Unassembled WGS sequence"/>
</dbReference>